<reference evidence="1" key="1">
    <citation type="submission" date="2013-11" db="EMBL/GenBank/DDBJ databases">
        <title>The Genome Sequence of Phytophthora parasitica CJ05E6.</title>
        <authorList>
            <consortium name="The Broad Institute Genomics Platform"/>
            <person name="Russ C."/>
            <person name="Tyler B."/>
            <person name="Panabieres F."/>
            <person name="Shan W."/>
            <person name="Tripathy S."/>
            <person name="Grunwald N."/>
            <person name="Machado M."/>
            <person name="Johnson C.S."/>
            <person name="Arredondo F."/>
            <person name="Hong C."/>
            <person name="Coffey M."/>
            <person name="Young S.K."/>
            <person name="Zeng Q."/>
            <person name="Gargeya S."/>
            <person name="Fitzgerald M."/>
            <person name="Abouelleil A."/>
            <person name="Alvarado L."/>
            <person name="Chapman S.B."/>
            <person name="Gainer-Dewar J."/>
            <person name="Goldberg J."/>
            <person name="Griggs A."/>
            <person name="Gujja S."/>
            <person name="Hansen M."/>
            <person name="Howarth C."/>
            <person name="Imamovic A."/>
            <person name="Ireland A."/>
            <person name="Larimer J."/>
            <person name="McCowan C."/>
            <person name="Murphy C."/>
            <person name="Pearson M."/>
            <person name="Poon T.W."/>
            <person name="Priest M."/>
            <person name="Roberts A."/>
            <person name="Saif S."/>
            <person name="Shea T."/>
            <person name="Sykes S."/>
            <person name="Wortman J."/>
            <person name="Nusbaum C."/>
            <person name="Birren B."/>
        </authorList>
    </citation>
    <scope>NUCLEOTIDE SEQUENCE [LARGE SCALE GENOMIC DNA]</scope>
    <source>
        <strain evidence="1">CJ05E6</strain>
    </source>
</reference>
<sequence length="77" mass="9044">EYVSTENILRQPGSTIENIFHRLQREYILHDEIYRVGTTPIAGQIRPLVVQHFPCILQILRIVRHDTTDYAGPQFQQ</sequence>
<name>W2HQV9_PHYNI</name>
<organism evidence="1">
    <name type="scientific">Phytophthora nicotianae</name>
    <name type="common">Potato buckeye rot agent</name>
    <name type="synonym">Phytophthora parasitica</name>
    <dbReference type="NCBI Taxonomy" id="4792"/>
    <lineage>
        <taxon>Eukaryota</taxon>
        <taxon>Sar</taxon>
        <taxon>Stramenopiles</taxon>
        <taxon>Oomycota</taxon>
        <taxon>Peronosporomycetes</taxon>
        <taxon>Peronosporales</taxon>
        <taxon>Peronosporaceae</taxon>
        <taxon>Phytophthora</taxon>
    </lineage>
</organism>
<accession>W2HQV9</accession>
<gene>
    <name evidence="1" type="ORF">L916_21613</name>
</gene>
<dbReference type="EMBL" id="KI676820">
    <property type="protein sequence ID" value="ETL24374.1"/>
    <property type="molecule type" value="Genomic_DNA"/>
</dbReference>
<dbReference type="AlphaFoldDB" id="W2HQV9"/>
<protein>
    <submittedName>
        <fullName evidence="1">Uncharacterized protein</fullName>
    </submittedName>
</protein>
<proteinExistence type="predicted"/>
<dbReference type="Proteomes" id="UP000053864">
    <property type="component" value="Unassembled WGS sequence"/>
</dbReference>
<feature type="non-terminal residue" evidence="1">
    <location>
        <position position="1"/>
    </location>
</feature>
<evidence type="ECO:0000313" key="1">
    <source>
        <dbReference type="EMBL" id="ETL24374.1"/>
    </source>
</evidence>